<gene>
    <name evidence="3" type="ORF">D915_000005</name>
</gene>
<dbReference type="EMBL" id="JXXN02000001">
    <property type="protein sequence ID" value="THD29140.1"/>
    <property type="molecule type" value="Genomic_DNA"/>
</dbReference>
<reference evidence="3" key="1">
    <citation type="submission" date="2019-03" db="EMBL/GenBank/DDBJ databases">
        <title>Improved annotation for the trematode Fasciola hepatica.</title>
        <authorList>
            <person name="Choi Y.-J."/>
            <person name="Martin J."/>
            <person name="Mitreva M."/>
        </authorList>
    </citation>
    <scope>NUCLEOTIDE SEQUENCE [LARGE SCALE GENOMIC DNA]</scope>
</reference>
<dbReference type="SUPFAM" id="SSF50630">
    <property type="entry name" value="Acid proteases"/>
    <property type="match status" value="1"/>
</dbReference>
<keyword evidence="4" id="KW-1185">Reference proteome</keyword>
<dbReference type="GO" id="GO:0006508">
    <property type="term" value="P:proteolysis"/>
    <property type="evidence" value="ECO:0007669"/>
    <property type="project" value="InterPro"/>
</dbReference>
<dbReference type="Gene3D" id="2.40.70.10">
    <property type="entry name" value="Acid Proteases"/>
    <property type="match status" value="1"/>
</dbReference>
<dbReference type="InterPro" id="IPR018061">
    <property type="entry name" value="Retropepsins"/>
</dbReference>
<organism evidence="3 4">
    <name type="scientific">Fasciola hepatica</name>
    <name type="common">Liver fluke</name>
    <dbReference type="NCBI Taxonomy" id="6192"/>
    <lineage>
        <taxon>Eukaryota</taxon>
        <taxon>Metazoa</taxon>
        <taxon>Spiralia</taxon>
        <taxon>Lophotrochozoa</taxon>
        <taxon>Platyhelminthes</taxon>
        <taxon>Trematoda</taxon>
        <taxon>Digenea</taxon>
        <taxon>Plagiorchiida</taxon>
        <taxon>Echinostomata</taxon>
        <taxon>Echinostomatoidea</taxon>
        <taxon>Fasciolidae</taxon>
        <taxon>Fasciola</taxon>
    </lineage>
</organism>
<dbReference type="GO" id="GO:0004190">
    <property type="term" value="F:aspartic-type endopeptidase activity"/>
    <property type="evidence" value="ECO:0007669"/>
    <property type="project" value="InterPro"/>
</dbReference>
<dbReference type="InterPro" id="IPR001995">
    <property type="entry name" value="Peptidase_A2_cat"/>
</dbReference>
<dbReference type="Pfam" id="PF00077">
    <property type="entry name" value="RVP"/>
    <property type="match status" value="1"/>
</dbReference>
<dbReference type="AlphaFoldDB" id="A0A4E0S4D2"/>
<accession>A0A4E0S4D2</accession>
<protein>
    <recommendedName>
        <fullName evidence="2">Peptidase A2 domain-containing protein</fullName>
    </recommendedName>
</protein>
<dbReference type="PROSITE" id="PS00141">
    <property type="entry name" value="ASP_PROTEASE"/>
    <property type="match status" value="1"/>
</dbReference>
<keyword evidence="1" id="KW-0378">Hydrolase</keyword>
<evidence type="ECO:0000259" key="2">
    <source>
        <dbReference type="PROSITE" id="PS50175"/>
    </source>
</evidence>
<comment type="caution">
    <text evidence="3">The sequence shown here is derived from an EMBL/GenBank/DDBJ whole genome shotgun (WGS) entry which is preliminary data.</text>
</comment>
<dbReference type="Proteomes" id="UP000230066">
    <property type="component" value="Unassembled WGS sequence"/>
</dbReference>
<evidence type="ECO:0000313" key="3">
    <source>
        <dbReference type="EMBL" id="THD29140.1"/>
    </source>
</evidence>
<dbReference type="InterPro" id="IPR001969">
    <property type="entry name" value="Aspartic_peptidase_AS"/>
</dbReference>
<evidence type="ECO:0000256" key="1">
    <source>
        <dbReference type="ARBA" id="ARBA00022801"/>
    </source>
</evidence>
<name>A0A4E0S4D2_FASHE</name>
<proteinExistence type="predicted"/>
<sequence length="183" mass="20055">MNPQLKPVPVLINTSQLQPFPMVLIRLAGKYMEVLIDTGATRSLINEAWLGGKWPTVWEPKGIVELLCGVDGRAVETVGAVTLKLLIGVMGHMHKFVVVRGMAPSVIVGVDILSVLHFVVDLDHDFLRTPRGTVRFLPEKILRTNTAVLVPARSSPDGGFNNLLQSVDFPECIKNTLAILVKE</sequence>
<evidence type="ECO:0000313" key="4">
    <source>
        <dbReference type="Proteomes" id="UP000230066"/>
    </source>
</evidence>
<dbReference type="InterPro" id="IPR021109">
    <property type="entry name" value="Peptidase_aspartic_dom_sf"/>
</dbReference>
<feature type="domain" description="Peptidase A2" evidence="2">
    <location>
        <begin position="32"/>
        <end position="112"/>
    </location>
</feature>
<dbReference type="PROSITE" id="PS50175">
    <property type="entry name" value="ASP_PROT_RETROV"/>
    <property type="match status" value="1"/>
</dbReference>